<evidence type="ECO:0000256" key="4">
    <source>
        <dbReference type="ARBA" id="ARBA00023172"/>
    </source>
</evidence>
<dbReference type="SUPFAM" id="SSF56349">
    <property type="entry name" value="DNA breaking-rejoining enzymes"/>
    <property type="match status" value="1"/>
</dbReference>
<dbReference type="PROSITE" id="PS51898">
    <property type="entry name" value="TYR_RECOMBINASE"/>
    <property type="match status" value="1"/>
</dbReference>
<proteinExistence type="inferred from homology"/>
<organism evidence="9 10">
    <name type="scientific">Azospirillum griseum</name>
    <dbReference type="NCBI Taxonomy" id="2496639"/>
    <lineage>
        <taxon>Bacteria</taxon>
        <taxon>Pseudomonadati</taxon>
        <taxon>Pseudomonadota</taxon>
        <taxon>Alphaproteobacteria</taxon>
        <taxon>Rhodospirillales</taxon>
        <taxon>Azospirillaceae</taxon>
        <taxon>Azospirillum</taxon>
    </lineage>
</organism>
<keyword evidence="4" id="KW-0233">DNA recombination</keyword>
<dbReference type="GO" id="GO:0006310">
    <property type="term" value="P:DNA recombination"/>
    <property type="evidence" value="ECO:0007669"/>
    <property type="project" value="UniProtKB-KW"/>
</dbReference>
<dbReference type="Pfam" id="PF13356">
    <property type="entry name" value="Arm-DNA-bind_3"/>
    <property type="match status" value="1"/>
</dbReference>
<evidence type="ECO:0000256" key="5">
    <source>
        <dbReference type="PROSITE-ProRule" id="PRU01248"/>
    </source>
</evidence>
<keyword evidence="10" id="KW-1185">Reference proteome</keyword>
<accession>A0A3S0HWM4</accession>
<dbReference type="PROSITE" id="PS51900">
    <property type="entry name" value="CB"/>
    <property type="match status" value="1"/>
</dbReference>
<dbReference type="CDD" id="cd00796">
    <property type="entry name" value="INT_Rci_Hp1_C"/>
    <property type="match status" value="1"/>
</dbReference>
<dbReference type="InterPro" id="IPR050808">
    <property type="entry name" value="Phage_Integrase"/>
</dbReference>
<dbReference type="RefSeq" id="WP_126620774.1">
    <property type="nucleotide sequence ID" value="NZ_JBHUCY010000061.1"/>
</dbReference>
<dbReference type="Pfam" id="PF14659">
    <property type="entry name" value="Phage_int_SAM_3"/>
    <property type="match status" value="1"/>
</dbReference>
<evidence type="ECO:0000256" key="1">
    <source>
        <dbReference type="ARBA" id="ARBA00008857"/>
    </source>
</evidence>
<feature type="domain" description="Tyr recombinase" evidence="7">
    <location>
        <begin position="205"/>
        <end position="387"/>
    </location>
</feature>
<dbReference type="GO" id="GO:0003677">
    <property type="term" value="F:DNA binding"/>
    <property type="evidence" value="ECO:0007669"/>
    <property type="project" value="UniProtKB-UniRule"/>
</dbReference>
<comment type="caution">
    <text evidence="9">The sequence shown here is derived from an EMBL/GenBank/DDBJ whole genome shotgun (WGS) entry which is preliminary data.</text>
</comment>
<gene>
    <name evidence="9" type="ORF">EJ903_26005</name>
</gene>
<evidence type="ECO:0000256" key="3">
    <source>
        <dbReference type="ARBA" id="ARBA00023125"/>
    </source>
</evidence>
<dbReference type="InterPro" id="IPR038488">
    <property type="entry name" value="Integrase_DNA-bd_sf"/>
</dbReference>
<dbReference type="InterPro" id="IPR013762">
    <property type="entry name" value="Integrase-like_cat_sf"/>
</dbReference>
<dbReference type="InterPro" id="IPR011010">
    <property type="entry name" value="DNA_brk_join_enz"/>
</dbReference>
<feature type="region of interest" description="Disordered" evidence="6">
    <location>
        <begin position="292"/>
        <end position="311"/>
    </location>
</feature>
<feature type="domain" description="Core-binding (CB)" evidence="8">
    <location>
        <begin position="104"/>
        <end position="185"/>
    </location>
</feature>
<evidence type="ECO:0000259" key="7">
    <source>
        <dbReference type="PROSITE" id="PS51898"/>
    </source>
</evidence>
<comment type="similarity">
    <text evidence="1">Belongs to the 'phage' integrase family.</text>
</comment>
<keyword evidence="2" id="KW-0229">DNA integration</keyword>
<dbReference type="OrthoDB" id="6388170at2"/>
<dbReference type="Proteomes" id="UP000277007">
    <property type="component" value="Unassembled WGS sequence"/>
</dbReference>
<evidence type="ECO:0000256" key="6">
    <source>
        <dbReference type="SAM" id="MobiDB-lite"/>
    </source>
</evidence>
<dbReference type="PANTHER" id="PTHR30629">
    <property type="entry name" value="PROPHAGE INTEGRASE"/>
    <property type="match status" value="1"/>
</dbReference>
<dbReference type="GO" id="GO:0015074">
    <property type="term" value="P:DNA integration"/>
    <property type="evidence" value="ECO:0007669"/>
    <property type="project" value="UniProtKB-KW"/>
</dbReference>
<protein>
    <submittedName>
        <fullName evidence="9">Site-specific integrase</fullName>
    </submittedName>
</protein>
<dbReference type="InterPro" id="IPR002104">
    <property type="entry name" value="Integrase_catalytic"/>
</dbReference>
<name>A0A3S0HWM4_9PROT</name>
<dbReference type="AlphaFoldDB" id="A0A3S0HWM4"/>
<dbReference type="InterPro" id="IPR004107">
    <property type="entry name" value="Integrase_SAM-like_N"/>
</dbReference>
<dbReference type="Gene3D" id="3.30.160.390">
    <property type="entry name" value="Integrase, DNA-binding domain"/>
    <property type="match status" value="1"/>
</dbReference>
<dbReference type="InterPro" id="IPR010998">
    <property type="entry name" value="Integrase_recombinase_N"/>
</dbReference>
<evidence type="ECO:0000313" key="10">
    <source>
        <dbReference type="Proteomes" id="UP000277007"/>
    </source>
</evidence>
<dbReference type="InterPro" id="IPR025166">
    <property type="entry name" value="Integrase_DNA_bind_dom"/>
</dbReference>
<evidence type="ECO:0000259" key="8">
    <source>
        <dbReference type="PROSITE" id="PS51900"/>
    </source>
</evidence>
<keyword evidence="3 5" id="KW-0238">DNA-binding</keyword>
<dbReference type="Gene3D" id="1.10.443.10">
    <property type="entry name" value="Intergrase catalytic core"/>
    <property type="match status" value="1"/>
</dbReference>
<dbReference type="Gene3D" id="1.10.150.130">
    <property type="match status" value="1"/>
</dbReference>
<reference evidence="9 10" key="1">
    <citation type="submission" date="2018-12" db="EMBL/GenBank/DDBJ databases">
        <authorList>
            <person name="Yang Y."/>
        </authorList>
    </citation>
    <scope>NUCLEOTIDE SEQUENCE [LARGE SCALE GENOMIC DNA]</scope>
    <source>
        <strain evidence="9 10">L-25-5w-1</strain>
    </source>
</reference>
<evidence type="ECO:0000256" key="2">
    <source>
        <dbReference type="ARBA" id="ARBA00022908"/>
    </source>
</evidence>
<dbReference type="EMBL" id="RXMA01000073">
    <property type="protein sequence ID" value="RTR11623.1"/>
    <property type="molecule type" value="Genomic_DNA"/>
</dbReference>
<evidence type="ECO:0000313" key="9">
    <source>
        <dbReference type="EMBL" id="RTR11623.1"/>
    </source>
</evidence>
<dbReference type="Pfam" id="PF00589">
    <property type="entry name" value="Phage_integrase"/>
    <property type="match status" value="1"/>
</dbReference>
<dbReference type="InterPro" id="IPR044068">
    <property type="entry name" value="CB"/>
</dbReference>
<dbReference type="PANTHER" id="PTHR30629:SF2">
    <property type="entry name" value="PROPHAGE INTEGRASE INTS-RELATED"/>
    <property type="match status" value="1"/>
</dbReference>
<sequence length="400" mass="44464">MARVRLTKTLVDELQPPEKGQAFVWDSEVPGFAVRATPSGAKAWIVQMRVRGGKERRMTIGFCNKVPLDKARQEARKVLATADLGRDPAQERKEAREVKPDLNPTLTDFSTRWMTEVAERRNRDGTLKNRRLLLKNHVLPVLGEKRIADIQRKDIEDLHHRISQRFPVAANRAVSLCSAIFSTAERWGMLSANPAFKIERNTEEGRERYLTPEEIARLHVALDQSPAQDSADVVRLLLLTGARVGEVLAMQWSHVDLAVGMWIKPAATTKQKRIHRVPLSPAAVEVLTKRQAARTAKRPKAEPSPWVFPGDGTDGHMTTIRTFWAAVCRRAGIEGVRVHDVRHTFASLLVSSGESLPVVGALLGHTQAKTTSRYAHLLDDALRAATQKIAAITVNGSKNG</sequence>